<protein>
    <submittedName>
        <fullName evidence="1">Uncharacterized protein</fullName>
    </submittedName>
</protein>
<reference evidence="1 2" key="1">
    <citation type="submission" date="2021-03" db="EMBL/GenBank/DDBJ databases">
        <title>Identification of novel Bacillus strains.</title>
        <authorList>
            <person name="Xiao Z."/>
            <person name="Li Y."/>
            <person name="Shen J."/>
        </authorList>
    </citation>
    <scope>NUCLEOTIDE SEQUENCE [LARGE SCALE GENOMIC DNA]</scope>
    <source>
        <strain evidence="1 2">SY8</strain>
    </source>
</reference>
<name>A0ABS3P5K7_9BACI</name>
<accession>A0ABS3P5K7</accession>
<gene>
    <name evidence="1" type="ORF">J4P90_25420</name>
</gene>
<dbReference type="Proteomes" id="UP000677611">
    <property type="component" value="Unassembled WGS sequence"/>
</dbReference>
<dbReference type="EMBL" id="JAGDQJ010000050">
    <property type="protein sequence ID" value="MBO1628467.1"/>
    <property type="molecule type" value="Genomic_DNA"/>
</dbReference>
<dbReference type="RefSeq" id="WP_208019483.1">
    <property type="nucleotide sequence ID" value="NZ_JAGDQJ010000050.1"/>
</dbReference>
<evidence type="ECO:0000313" key="1">
    <source>
        <dbReference type="EMBL" id="MBO1628467.1"/>
    </source>
</evidence>
<proteinExistence type="predicted"/>
<comment type="caution">
    <text evidence="1">The sequence shown here is derived from an EMBL/GenBank/DDBJ whole genome shotgun (WGS) entry which is preliminary data.</text>
</comment>
<sequence length="164" mass="19274">MRKELLEIYTNFSNEKLETFFDDLIGIVIQNQEIFSKYLTIDFFNEIIKYKSTDFIIGHSDDLFSKGVDYYKKNIGTFSEEQLVRQVATLIWGLSAYMLDKLCPNCQQSNMRLLMSENRSDIYEFCEECLFTILDGNPVNVDEELFPAKKQEVIQCLNKINEKL</sequence>
<organism evidence="1 2">
    <name type="scientific">Bacillus arachidis</name>
    <dbReference type="NCBI Taxonomy" id="2819290"/>
    <lineage>
        <taxon>Bacteria</taxon>
        <taxon>Bacillati</taxon>
        <taxon>Bacillota</taxon>
        <taxon>Bacilli</taxon>
        <taxon>Bacillales</taxon>
        <taxon>Bacillaceae</taxon>
        <taxon>Bacillus</taxon>
    </lineage>
</organism>
<evidence type="ECO:0000313" key="2">
    <source>
        <dbReference type="Proteomes" id="UP000677611"/>
    </source>
</evidence>
<keyword evidence="2" id="KW-1185">Reference proteome</keyword>